<evidence type="ECO:0000313" key="8">
    <source>
        <dbReference type="EMBL" id="CAF4063582.1"/>
    </source>
</evidence>
<dbReference type="OrthoDB" id="272289at2759"/>
<comment type="caution">
    <text evidence="9">The sequence shown here is derived from an EMBL/GenBank/DDBJ whole genome shotgun (WGS) entry which is preliminary data.</text>
</comment>
<proteinExistence type="inferred from homology"/>
<dbReference type="GO" id="GO:0004553">
    <property type="term" value="F:hydrolase activity, hydrolyzing O-glycosyl compounds"/>
    <property type="evidence" value="ECO:0007669"/>
    <property type="project" value="InterPro"/>
</dbReference>
<evidence type="ECO:0000256" key="3">
    <source>
        <dbReference type="ARBA" id="ARBA00022801"/>
    </source>
</evidence>
<feature type="chain" id="PRO_5036236103" evidence="5">
    <location>
        <begin position="19"/>
        <end position="158"/>
    </location>
</feature>
<name>A0A819TT12_9BILA</name>
<gene>
    <name evidence="6" type="ORF">IZO911_LOCUS27880</name>
    <name evidence="9" type="ORF">KXQ929_LOCUS33676</name>
    <name evidence="8" type="ORF">OKA104_LOCUS33534</name>
    <name evidence="7" type="ORF">VCS650_LOCUS31237</name>
</gene>
<organism evidence="9 10">
    <name type="scientific">Adineta steineri</name>
    <dbReference type="NCBI Taxonomy" id="433720"/>
    <lineage>
        <taxon>Eukaryota</taxon>
        <taxon>Metazoa</taxon>
        <taxon>Spiralia</taxon>
        <taxon>Gnathifera</taxon>
        <taxon>Rotifera</taxon>
        <taxon>Eurotatoria</taxon>
        <taxon>Bdelloidea</taxon>
        <taxon>Adinetida</taxon>
        <taxon>Adinetidae</taxon>
        <taxon>Adineta</taxon>
    </lineage>
</organism>
<dbReference type="EMBL" id="CAJNON010000528">
    <property type="protein sequence ID" value="CAF1304478.1"/>
    <property type="molecule type" value="Genomic_DNA"/>
</dbReference>
<dbReference type="AlphaFoldDB" id="A0A819TT12"/>
<dbReference type="GO" id="GO:0005975">
    <property type="term" value="P:carbohydrate metabolic process"/>
    <property type="evidence" value="ECO:0007669"/>
    <property type="project" value="InterPro"/>
</dbReference>
<sequence>MKKHTIVFLLFLLQDFVALVHNTYLLYSSSEYDTVNTFYSFLSQDGADPWVFKHPTNDWYYSTKSSQINVVIWRSPYLGTLDIGESKIIWTPNNTTACRDVWAPELHLIQKKWYVYFAATTCNGDNINHRIFVLENENEDPFQGEFQFRGQPTDETNK</sequence>
<reference evidence="9" key="1">
    <citation type="submission" date="2021-02" db="EMBL/GenBank/DDBJ databases">
        <authorList>
            <person name="Nowell W R."/>
        </authorList>
    </citation>
    <scope>NUCLEOTIDE SEQUENCE</scope>
</reference>
<dbReference type="InterPro" id="IPR023296">
    <property type="entry name" value="Glyco_hydro_beta-prop_sf"/>
</dbReference>
<dbReference type="EMBL" id="CAJNOE010000386">
    <property type="protein sequence ID" value="CAF1188238.1"/>
    <property type="molecule type" value="Genomic_DNA"/>
</dbReference>
<keyword evidence="4" id="KW-0326">Glycosidase</keyword>
<evidence type="ECO:0000313" key="10">
    <source>
        <dbReference type="Proteomes" id="UP000663868"/>
    </source>
</evidence>
<dbReference type="SUPFAM" id="SSF75005">
    <property type="entry name" value="Arabinanase/levansucrase/invertase"/>
    <property type="match status" value="1"/>
</dbReference>
<dbReference type="EMBL" id="CAJOBB010004375">
    <property type="protein sequence ID" value="CAF4086285.1"/>
    <property type="molecule type" value="Genomic_DNA"/>
</dbReference>
<dbReference type="Proteomes" id="UP000663860">
    <property type="component" value="Unassembled WGS sequence"/>
</dbReference>
<dbReference type="InterPro" id="IPR006710">
    <property type="entry name" value="Glyco_hydro_43"/>
</dbReference>
<dbReference type="Gene3D" id="2.115.10.20">
    <property type="entry name" value="Glycosyl hydrolase domain, family 43"/>
    <property type="match status" value="1"/>
</dbReference>
<evidence type="ECO:0000256" key="5">
    <source>
        <dbReference type="SAM" id="SignalP"/>
    </source>
</evidence>
<evidence type="ECO:0000256" key="2">
    <source>
        <dbReference type="ARBA" id="ARBA00022729"/>
    </source>
</evidence>
<dbReference type="Pfam" id="PF04616">
    <property type="entry name" value="Glyco_hydro_43"/>
    <property type="match status" value="1"/>
</dbReference>
<evidence type="ECO:0000313" key="9">
    <source>
        <dbReference type="EMBL" id="CAF4086285.1"/>
    </source>
</evidence>
<dbReference type="Proteomes" id="UP000663881">
    <property type="component" value="Unassembled WGS sequence"/>
</dbReference>
<evidence type="ECO:0000313" key="6">
    <source>
        <dbReference type="EMBL" id="CAF1188238.1"/>
    </source>
</evidence>
<protein>
    <submittedName>
        <fullName evidence="9">Uncharacterized protein</fullName>
    </submittedName>
</protein>
<accession>A0A819TT12</accession>
<dbReference type="Proteomes" id="UP000663891">
    <property type="component" value="Unassembled WGS sequence"/>
</dbReference>
<dbReference type="EMBL" id="CAJOAY010004291">
    <property type="protein sequence ID" value="CAF4063582.1"/>
    <property type="molecule type" value="Genomic_DNA"/>
</dbReference>
<evidence type="ECO:0000313" key="7">
    <source>
        <dbReference type="EMBL" id="CAF1304478.1"/>
    </source>
</evidence>
<comment type="similarity">
    <text evidence="1">Belongs to the glycosyl hydrolase 43 family.</text>
</comment>
<dbReference type="Proteomes" id="UP000663868">
    <property type="component" value="Unassembled WGS sequence"/>
</dbReference>
<dbReference type="PANTHER" id="PTHR43817">
    <property type="entry name" value="GLYCOSYL HYDROLASE"/>
    <property type="match status" value="1"/>
</dbReference>
<dbReference type="PANTHER" id="PTHR43817:SF1">
    <property type="entry name" value="HYDROLASE, FAMILY 43, PUTATIVE (AFU_ORTHOLOGUE AFUA_3G01660)-RELATED"/>
    <property type="match status" value="1"/>
</dbReference>
<evidence type="ECO:0000256" key="1">
    <source>
        <dbReference type="ARBA" id="ARBA00009865"/>
    </source>
</evidence>
<keyword evidence="3" id="KW-0378">Hydrolase</keyword>
<keyword evidence="2 5" id="KW-0732">Signal</keyword>
<evidence type="ECO:0000256" key="4">
    <source>
        <dbReference type="ARBA" id="ARBA00023295"/>
    </source>
</evidence>
<feature type="signal peptide" evidence="5">
    <location>
        <begin position="1"/>
        <end position="18"/>
    </location>
</feature>